<protein>
    <submittedName>
        <fullName evidence="1">Uncharacterized protein</fullName>
    </submittedName>
</protein>
<organism evidence="1">
    <name type="scientific">Opuntia streptacantha</name>
    <name type="common">Prickly pear cactus</name>
    <name type="synonym">Opuntia cardona</name>
    <dbReference type="NCBI Taxonomy" id="393608"/>
    <lineage>
        <taxon>Eukaryota</taxon>
        <taxon>Viridiplantae</taxon>
        <taxon>Streptophyta</taxon>
        <taxon>Embryophyta</taxon>
        <taxon>Tracheophyta</taxon>
        <taxon>Spermatophyta</taxon>
        <taxon>Magnoliopsida</taxon>
        <taxon>eudicotyledons</taxon>
        <taxon>Gunneridae</taxon>
        <taxon>Pentapetalae</taxon>
        <taxon>Caryophyllales</taxon>
        <taxon>Cactineae</taxon>
        <taxon>Cactaceae</taxon>
        <taxon>Opuntioideae</taxon>
        <taxon>Opuntia</taxon>
    </lineage>
</organism>
<dbReference type="AlphaFoldDB" id="A0A7C9AQ77"/>
<dbReference type="EMBL" id="GISG01254977">
    <property type="protein sequence ID" value="MBA4672350.1"/>
    <property type="molecule type" value="Transcribed_RNA"/>
</dbReference>
<proteinExistence type="predicted"/>
<name>A0A7C9AQ77_OPUST</name>
<accession>A0A7C9AQ77</accession>
<reference evidence="1" key="2">
    <citation type="submission" date="2020-07" db="EMBL/GenBank/DDBJ databases">
        <authorList>
            <person name="Vera ALvarez R."/>
            <person name="Arias-Moreno D.M."/>
            <person name="Jimenez-Jacinto V."/>
            <person name="Jimenez-Bremont J.F."/>
            <person name="Swaminathan K."/>
            <person name="Moose S.P."/>
            <person name="Guerrero-Gonzalez M.L."/>
            <person name="Marino-Ramirez L."/>
            <person name="Landsman D."/>
            <person name="Rodriguez-Kessler M."/>
            <person name="Delgado-Sanchez P."/>
        </authorList>
    </citation>
    <scope>NUCLEOTIDE SEQUENCE</scope>
    <source>
        <tissue evidence="1">Cladode</tissue>
    </source>
</reference>
<evidence type="ECO:0000313" key="1">
    <source>
        <dbReference type="EMBL" id="MBA4672350.1"/>
    </source>
</evidence>
<reference evidence="1" key="1">
    <citation type="journal article" date="2013" name="J. Plant Res.">
        <title>Effect of fungi and light on seed germination of three Opuntia species from semiarid lands of central Mexico.</title>
        <authorList>
            <person name="Delgado-Sanchez P."/>
            <person name="Jimenez-Bremont J.F."/>
            <person name="Guerrero-Gonzalez Mde L."/>
            <person name="Flores J."/>
        </authorList>
    </citation>
    <scope>NUCLEOTIDE SEQUENCE</scope>
    <source>
        <tissue evidence="1">Cladode</tissue>
    </source>
</reference>
<sequence>MNRNYLPLPISGPHTDQTIYLEDSFHPLLPPPNRTSFLGALHPHPFQAWHSEMKTLKQHIHLHVPENSHLPFDHHHWPLLAHKDPSSPQDFLRALGGHQLRAGFLDSTGLCLLLHG</sequence>